<evidence type="ECO:0000313" key="3">
    <source>
        <dbReference type="Proteomes" id="UP000225277"/>
    </source>
</evidence>
<proteinExistence type="predicted"/>
<dbReference type="Pfam" id="PF06985">
    <property type="entry name" value="HET"/>
    <property type="match status" value="1"/>
</dbReference>
<accession>A0A2D3URM6</accession>
<gene>
    <name evidence="2" type="ORF">RCC_04545</name>
</gene>
<dbReference type="InterPro" id="IPR010730">
    <property type="entry name" value="HET"/>
</dbReference>
<dbReference type="PANTHER" id="PTHR24148:SF73">
    <property type="entry name" value="HET DOMAIN PROTEIN (AFU_ORTHOLOGUE AFUA_8G01020)"/>
    <property type="match status" value="1"/>
</dbReference>
<protein>
    <recommendedName>
        <fullName evidence="1">Heterokaryon incompatibility domain-containing protein</fullName>
    </recommendedName>
</protein>
<dbReference type="GeneID" id="35599719"/>
<name>A0A2D3URM6_9PEZI</name>
<dbReference type="RefSeq" id="XP_023625591.1">
    <property type="nucleotide sequence ID" value="XM_023769823.1"/>
</dbReference>
<dbReference type="PANTHER" id="PTHR24148">
    <property type="entry name" value="ANKYRIN REPEAT DOMAIN-CONTAINING PROTEIN 39 HOMOLOG-RELATED"/>
    <property type="match status" value="1"/>
</dbReference>
<dbReference type="EMBL" id="FJUY01000006">
    <property type="protein sequence ID" value="CZT18701.1"/>
    <property type="molecule type" value="Genomic_DNA"/>
</dbReference>
<dbReference type="STRING" id="112498.A0A2D3URM6"/>
<organism evidence="2 3">
    <name type="scientific">Ramularia collo-cygni</name>
    <dbReference type="NCBI Taxonomy" id="112498"/>
    <lineage>
        <taxon>Eukaryota</taxon>
        <taxon>Fungi</taxon>
        <taxon>Dikarya</taxon>
        <taxon>Ascomycota</taxon>
        <taxon>Pezizomycotina</taxon>
        <taxon>Dothideomycetes</taxon>
        <taxon>Dothideomycetidae</taxon>
        <taxon>Mycosphaerellales</taxon>
        <taxon>Mycosphaerellaceae</taxon>
        <taxon>Ramularia</taxon>
    </lineage>
</organism>
<dbReference type="InterPro" id="IPR052895">
    <property type="entry name" value="HetReg/Transcr_Mod"/>
</dbReference>
<sequence length="574" mass="65758">MYPSPEYEAVSYRWGSSERTESIVLNGTTFPITRSAYDLLMARRSVWRPRTVWIDAICINQSDNTEKAAQVQLMRDIYHRAYRVVIFTGGDWTARLAAVLLYETLAATYQFDESELNLNKLTNRERSTTKWKALKQLILNDYFTRAWVVQEVAVGQKVELYYGGLYIDWSAFLHLAMHLAHPHRREMLTLGDEKDRAYLGTACLENIAIMSFLRPDSAEFGDDLSKRNGLDAVLFSTFTFRATDPRDKVFAVLGIARYDDPEDLLMPNYSKSMEQVHRDTIEHLFFHSEQPSIHMLALAGTGVSSKRLAMPSWVPDLNQEYLWFPYGHFIGLEGKFQASGESQPEFQRGEIPGSLSIKGIICDTVAFLGITTVNEGEIQPRGQQDALHVTRRKYTIVTDTVASIRKHKNMWPDEVNVVETELWLALLAGRINRKRPLQHHDWQRVFRHWVGILEKLERTEGRSPQSIFDQIDPEDEGSDVEEGDIVTYDCALEGCYGRRFAITKHGRICWVPPYAETGDVVFIPLGAQTPFLVRAKSKTDDHDVYELVGESYIQGIMWGELMETEHPESVITLI</sequence>
<dbReference type="OrthoDB" id="2157530at2759"/>
<evidence type="ECO:0000259" key="1">
    <source>
        <dbReference type="Pfam" id="PF06985"/>
    </source>
</evidence>
<dbReference type="Proteomes" id="UP000225277">
    <property type="component" value="Unassembled WGS sequence"/>
</dbReference>
<dbReference type="AlphaFoldDB" id="A0A2D3URM6"/>
<reference evidence="2 3" key="1">
    <citation type="submission" date="2016-03" db="EMBL/GenBank/DDBJ databases">
        <authorList>
            <person name="Ploux O."/>
        </authorList>
    </citation>
    <scope>NUCLEOTIDE SEQUENCE [LARGE SCALE GENOMIC DNA]</scope>
    <source>
        <strain evidence="2 3">URUG2</strain>
    </source>
</reference>
<evidence type="ECO:0000313" key="2">
    <source>
        <dbReference type="EMBL" id="CZT18701.1"/>
    </source>
</evidence>
<dbReference type="Pfam" id="PF26639">
    <property type="entry name" value="Het-6_barrel"/>
    <property type="match status" value="1"/>
</dbReference>
<feature type="domain" description="Heterokaryon incompatibility" evidence="1">
    <location>
        <begin position="7"/>
        <end position="151"/>
    </location>
</feature>
<keyword evidence="3" id="KW-1185">Reference proteome</keyword>